<evidence type="ECO:0000259" key="2">
    <source>
        <dbReference type="Pfam" id="PF03888"/>
    </source>
</evidence>
<reference evidence="3 4" key="1">
    <citation type="submission" date="2020-08" db="EMBL/GenBank/DDBJ databases">
        <title>Sequencing the genomes of 1000 actinobacteria strains.</title>
        <authorList>
            <person name="Klenk H.-P."/>
        </authorList>
    </citation>
    <scope>NUCLEOTIDE SEQUENCE [LARGE SCALE GENOMIC DNA]</scope>
    <source>
        <strain evidence="3 4">DSM 44551</strain>
    </source>
</reference>
<proteinExistence type="predicted"/>
<keyword evidence="1" id="KW-1133">Transmembrane helix</keyword>
<dbReference type="Gene3D" id="2.50.20.10">
    <property type="entry name" value="Lipoprotein localisation LolA/LolB/LppX"/>
    <property type="match status" value="1"/>
</dbReference>
<feature type="transmembrane region" description="Helical" evidence="1">
    <location>
        <begin position="20"/>
        <end position="39"/>
    </location>
</feature>
<dbReference type="Proteomes" id="UP000572635">
    <property type="component" value="Unassembled WGS sequence"/>
</dbReference>
<accession>A0A7W8VGA1</accession>
<feature type="domain" description="MucB/RseB N-terminal" evidence="2">
    <location>
        <begin position="114"/>
        <end position="202"/>
    </location>
</feature>
<dbReference type="InterPro" id="IPR005588">
    <property type="entry name" value="MucB_RseB"/>
</dbReference>
<organism evidence="3 4">
    <name type="scientific">Nocardiopsis composta</name>
    <dbReference type="NCBI Taxonomy" id="157465"/>
    <lineage>
        <taxon>Bacteria</taxon>
        <taxon>Bacillati</taxon>
        <taxon>Actinomycetota</taxon>
        <taxon>Actinomycetes</taxon>
        <taxon>Streptosporangiales</taxon>
        <taxon>Nocardiopsidaceae</taxon>
        <taxon>Nocardiopsis</taxon>
    </lineage>
</organism>
<dbReference type="PANTHER" id="PTHR38782:SF1">
    <property type="entry name" value="SIGMA-E FACTOR REGULATORY PROTEIN RSEB"/>
    <property type="match status" value="1"/>
</dbReference>
<evidence type="ECO:0000256" key="1">
    <source>
        <dbReference type="SAM" id="Phobius"/>
    </source>
</evidence>
<protein>
    <submittedName>
        <fullName evidence="3">Sigma-E factor negative regulatory protein RseB</fullName>
    </submittedName>
</protein>
<keyword evidence="1" id="KW-0812">Transmembrane</keyword>
<evidence type="ECO:0000313" key="3">
    <source>
        <dbReference type="EMBL" id="MBB5434784.1"/>
    </source>
</evidence>
<dbReference type="GO" id="GO:0030288">
    <property type="term" value="C:outer membrane-bounded periplasmic space"/>
    <property type="evidence" value="ECO:0007669"/>
    <property type="project" value="TreeGrafter"/>
</dbReference>
<sequence length="363" mass="38222">MTGGNGAPWPSGGERSRYDGSTVLLVVCCALLLALTLTASVGPGSGQGPADGADDGMDLLRQAAKASQEVSYEGVQAVSSTGPAGTEHRVVEVEHSADSGTRFHEPDGAGEVQVRTADSSEWPDPGARALDTLEHNYRVVRAGTGEVSGRPAALVEAVRADGTTAGRFWIDDETGLPLRRMTLDPLGRVVHFSEFTEFRVVDGAAGAAGAGPAPDPWGDRLDEGELRELRADGWTAPDRLSWNYRLVDARTKVKPSGPVVHLSYSDGLSVISVFVEHGRLGSEMHGTGQGMRAVQGDGGTVYMGGAGQQRRMWEAEEYVYTMLADAPPDAVAAAAASLPGPDAAGFWDRVDRGFAKFGDWLGM</sequence>
<dbReference type="RefSeq" id="WP_312893796.1">
    <property type="nucleotide sequence ID" value="NZ_BAAAJD010000036.1"/>
</dbReference>
<keyword evidence="4" id="KW-1185">Reference proteome</keyword>
<comment type="caution">
    <text evidence="3">The sequence shown here is derived from an EMBL/GenBank/DDBJ whole genome shotgun (WGS) entry which is preliminary data.</text>
</comment>
<dbReference type="Gene3D" id="3.30.200.100">
    <property type="entry name" value="MucB/RseB, C-terminal domain"/>
    <property type="match status" value="1"/>
</dbReference>
<dbReference type="GO" id="GO:0045152">
    <property type="term" value="F:antisigma factor binding"/>
    <property type="evidence" value="ECO:0007669"/>
    <property type="project" value="TreeGrafter"/>
</dbReference>
<dbReference type="GO" id="GO:0032885">
    <property type="term" value="P:regulation of polysaccharide biosynthetic process"/>
    <property type="evidence" value="ECO:0007669"/>
    <property type="project" value="TreeGrafter"/>
</dbReference>
<name>A0A7W8VGA1_9ACTN</name>
<gene>
    <name evidence="3" type="ORF">HDA36_004868</name>
</gene>
<keyword evidence="1" id="KW-0472">Membrane</keyword>
<dbReference type="Pfam" id="PF03888">
    <property type="entry name" value="MucB_RseB"/>
    <property type="match status" value="1"/>
</dbReference>
<evidence type="ECO:0000313" key="4">
    <source>
        <dbReference type="Proteomes" id="UP000572635"/>
    </source>
</evidence>
<dbReference type="InterPro" id="IPR038484">
    <property type="entry name" value="MucB/RseB_C_sf"/>
</dbReference>
<dbReference type="AlphaFoldDB" id="A0A7W8VGA1"/>
<dbReference type="EMBL" id="JACHDB010000001">
    <property type="protein sequence ID" value="MBB5434784.1"/>
    <property type="molecule type" value="Genomic_DNA"/>
</dbReference>
<dbReference type="PANTHER" id="PTHR38782">
    <property type="match status" value="1"/>
</dbReference>
<dbReference type="InterPro" id="IPR033434">
    <property type="entry name" value="MucB/RseB_N"/>
</dbReference>